<reference evidence="3" key="1">
    <citation type="journal article" date="2019" name="Int. J. Syst. Evol. Microbiol.">
        <title>The Global Catalogue of Microorganisms (GCM) 10K type strain sequencing project: providing services to taxonomists for standard genome sequencing and annotation.</title>
        <authorList>
            <consortium name="The Broad Institute Genomics Platform"/>
            <consortium name="The Broad Institute Genome Sequencing Center for Infectious Disease"/>
            <person name="Wu L."/>
            <person name="Ma J."/>
        </authorList>
    </citation>
    <scope>NUCLEOTIDE SEQUENCE [LARGE SCALE GENOMIC DNA]</scope>
    <source>
        <strain evidence="3">KACC 12602</strain>
    </source>
</reference>
<gene>
    <name evidence="2" type="ORF">ACFPIB_03460</name>
</gene>
<sequence>MKLEISTAATPRLDRRGWGWLITLSNKKNPAHPENPENPVQDKTPSDQKPSPESGEGWVGFITNSAAIYHFLFPP</sequence>
<accession>A0ABW0E828</accession>
<evidence type="ECO:0000313" key="2">
    <source>
        <dbReference type="EMBL" id="MFC5269653.1"/>
    </source>
</evidence>
<feature type="region of interest" description="Disordered" evidence="1">
    <location>
        <begin position="25"/>
        <end position="57"/>
    </location>
</feature>
<organism evidence="2 3">
    <name type="scientific">Adhaeribacter terreus</name>
    <dbReference type="NCBI Taxonomy" id="529703"/>
    <lineage>
        <taxon>Bacteria</taxon>
        <taxon>Pseudomonadati</taxon>
        <taxon>Bacteroidota</taxon>
        <taxon>Cytophagia</taxon>
        <taxon>Cytophagales</taxon>
        <taxon>Hymenobacteraceae</taxon>
        <taxon>Adhaeribacter</taxon>
    </lineage>
</organism>
<name>A0ABW0E828_9BACT</name>
<dbReference type="Proteomes" id="UP001596161">
    <property type="component" value="Unassembled WGS sequence"/>
</dbReference>
<dbReference type="EMBL" id="JBHSKT010000002">
    <property type="protein sequence ID" value="MFC5269653.1"/>
    <property type="molecule type" value="Genomic_DNA"/>
</dbReference>
<feature type="compositionally biased region" description="Polar residues" evidence="1">
    <location>
        <begin position="41"/>
        <end position="51"/>
    </location>
</feature>
<evidence type="ECO:0000256" key="1">
    <source>
        <dbReference type="SAM" id="MobiDB-lite"/>
    </source>
</evidence>
<comment type="caution">
    <text evidence="2">The sequence shown here is derived from an EMBL/GenBank/DDBJ whole genome shotgun (WGS) entry which is preliminary data.</text>
</comment>
<proteinExistence type="predicted"/>
<keyword evidence="3" id="KW-1185">Reference proteome</keyword>
<protein>
    <submittedName>
        <fullName evidence="2">Uncharacterized protein</fullName>
    </submittedName>
</protein>
<evidence type="ECO:0000313" key="3">
    <source>
        <dbReference type="Proteomes" id="UP001596161"/>
    </source>
</evidence>
<dbReference type="RefSeq" id="WP_378016034.1">
    <property type="nucleotide sequence ID" value="NZ_JBHSKT010000002.1"/>
</dbReference>